<keyword evidence="12" id="KW-1185">Reference proteome</keyword>
<dbReference type="EMBL" id="CAJNOM010000016">
    <property type="protein sequence ID" value="CAF0801621.1"/>
    <property type="molecule type" value="Genomic_DNA"/>
</dbReference>
<proteinExistence type="inferred from homology"/>
<evidence type="ECO:0000259" key="9">
    <source>
        <dbReference type="Pfam" id="PF11916"/>
    </source>
</evidence>
<dbReference type="PANTHER" id="PTHR16023">
    <property type="entry name" value="TAX1 BINDING PROTEIN-RELATED"/>
    <property type="match status" value="1"/>
</dbReference>
<dbReference type="Pfam" id="PF11916">
    <property type="entry name" value="Vac14_Fig4_bd"/>
    <property type="match status" value="1"/>
</dbReference>
<comment type="function">
    <text evidence="6">Scaffold protein component of the PI(3,5)P2 regulatory complex which regulates both the synthesis and turnover of phosphatidylinositol 3,5-bisphosphate (PtdIns(3,5)P2). Pentamerizes into a star-shaped structure and nucleates the assembly of the complex. The pentamer binds a single copy each of PIKFYVE and FIG4 and coordinates both PIKfyve kinase activity and FIG4 phosphatase activity, being required to maintain normal levels of phosphatidylinositol 3-phosphate (PtdIns(3)P) and phosphatidylinositol 5-phosphate (PtdIns(5)P). Plays a role in the biogenesis of endosome carrier vesicles (ECV) / multivesicular bodies (MVB) transport intermediates from early endosomes.</text>
</comment>
<dbReference type="Proteomes" id="UP000663832">
    <property type="component" value="Unassembled WGS sequence"/>
</dbReference>
<dbReference type="InterPro" id="IPR016024">
    <property type="entry name" value="ARM-type_fold"/>
</dbReference>
<gene>
    <name evidence="10" type="ORF">QVE165_LOCUS4249</name>
    <name evidence="11" type="ORF">QVE165_LOCUS4450</name>
</gene>
<dbReference type="InterPro" id="IPR026825">
    <property type="entry name" value="Vac14"/>
</dbReference>
<dbReference type="InterPro" id="IPR011989">
    <property type="entry name" value="ARM-like"/>
</dbReference>
<reference evidence="10" key="1">
    <citation type="submission" date="2021-02" db="EMBL/GenBank/DDBJ databases">
        <authorList>
            <person name="Nowell W R."/>
        </authorList>
    </citation>
    <scope>NUCLEOTIDE SEQUENCE</scope>
</reference>
<evidence type="ECO:0000256" key="5">
    <source>
        <dbReference type="ARBA" id="ARBA00023136"/>
    </source>
</evidence>
<evidence type="ECO:0000313" key="10">
    <source>
        <dbReference type="EMBL" id="CAF0801621.1"/>
    </source>
</evidence>
<feature type="domain" description="Vacuolar protein 14 C-terminal Fig4-binding" evidence="9">
    <location>
        <begin position="444"/>
        <end position="622"/>
    </location>
</feature>
<evidence type="ECO:0000256" key="8">
    <source>
        <dbReference type="PROSITE-ProRule" id="PRU00103"/>
    </source>
</evidence>
<comment type="subunit">
    <text evidence="7">Forms pentamers. Component of the PI(3,5)P2 regulatory complex/PAS complex, at least composed of PIKFYVE, FIG4 and VAC14. VAC14 nucleates the assembly of the complex and serves as a scaffold by pentamerizing into a star-shaped structure, which can bind a single copy each of PIKFYVE and FIG4 and coordinates their activities. Interacts with NOS1.</text>
</comment>
<dbReference type="InterPro" id="IPR021133">
    <property type="entry name" value="HEAT_type_2"/>
</dbReference>
<evidence type="ECO:0000256" key="6">
    <source>
        <dbReference type="ARBA" id="ARBA00045654"/>
    </source>
</evidence>
<dbReference type="OrthoDB" id="5574975at2759"/>
<evidence type="ECO:0000256" key="7">
    <source>
        <dbReference type="ARBA" id="ARBA00047092"/>
    </source>
</evidence>
<dbReference type="EMBL" id="CAJNOM010000017">
    <property type="protein sequence ID" value="CAF0805486.1"/>
    <property type="molecule type" value="Genomic_DNA"/>
</dbReference>
<dbReference type="PROSITE" id="PS50077">
    <property type="entry name" value="HEAT_REPEAT"/>
    <property type="match status" value="1"/>
</dbReference>
<evidence type="ECO:0000256" key="4">
    <source>
        <dbReference type="ARBA" id="ARBA00022737"/>
    </source>
</evidence>
<comment type="subcellular location">
    <subcellularLocation>
        <location evidence="1">Endomembrane system</location>
    </subcellularLocation>
</comment>
<comment type="caution">
    <text evidence="10">The sequence shown here is derived from an EMBL/GenBank/DDBJ whole genome shotgun (WGS) entry which is preliminary data.</text>
</comment>
<evidence type="ECO:0000256" key="2">
    <source>
        <dbReference type="ARBA" id="ARBA00010225"/>
    </source>
</evidence>
<dbReference type="PANTHER" id="PTHR16023:SF0">
    <property type="entry name" value="PROTEIN VAC14 HOMOLOG"/>
    <property type="match status" value="1"/>
</dbReference>
<dbReference type="GO" id="GO:0070772">
    <property type="term" value="C:PAS complex"/>
    <property type="evidence" value="ECO:0007669"/>
    <property type="project" value="InterPro"/>
</dbReference>
<evidence type="ECO:0000313" key="12">
    <source>
        <dbReference type="Proteomes" id="UP000663832"/>
    </source>
</evidence>
<keyword evidence="4" id="KW-0677">Repeat</keyword>
<dbReference type="AlphaFoldDB" id="A0A813SSE1"/>
<dbReference type="Gene3D" id="1.25.10.10">
    <property type="entry name" value="Leucine-rich Repeat Variant"/>
    <property type="match status" value="2"/>
</dbReference>
<accession>A0A813SSE1</accession>
<dbReference type="InterPro" id="IPR021841">
    <property type="entry name" value="VAC14_Fig4p-bd"/>
</dbReference>
<dbReference type="Pfam" id="PF12755">
    <property type="entry name" value="Vac14_Fab1_bd"/>
    <property type="match status" value="1"/>
</dbReference>
<comment type="similarity">
    <text evidence="2">Belongs to the VAC14 family.</text>
</comment>
<sequence length="691" mass="79605">MSDRDYLPLSAALVKTLTDKLYEKRKTAALEIEKMVRELIVAQNYDQIERICKILSEHFVLSQNGNFRRGGLIGIAALAIACGKEAQRFKQYLVPPVLQCFLDNDPKVRYYACESLYNIAKVLRTVTLSYFNEIFDCLSKLVCDLEPTVKSGAELCDRLLKDIVIETCTQFEVIAFIPLLRERIYVRNAFTRQFIVSWISLLTSVPEFDMVQYLPEIMDGLFHILGDPNPEIRKSCEILFSEFLSILKSSQVQPDMFEDMTRILIQNCQSSDELIQYTGLHWLREFLNMPKCHQVLLPHSAGLLSAVLPSFYLKLFFLTIFNTHSRDCERNQFHLTLPDLTITKMVEVLKTQIQSGASLSRIIALGWIHHLFECLQDKMVAHIDVLFPTLFRVLNDASDEAVLIVLQIFALISTSNRTNAERNYNDYFTKFIIVLMDLFRTDRGLLEARGSFIIRQLCMLLSPEDIYKTLSETLANEPDSHFASIMVKILSSILLTSTELHDLRIKLKNLQSIESSNLFVCLYKTWCHNPIALVALCFLSQNYDHACRLVQLFAEIEVTVDFLIEIDKLVQLIESPIFTYLRLALLDVENNQTLIRALCGLLMLLPGKTEAFHTLRRRLECVPNFIDKFTSIDKRLANVSINTNGNEIINDSQKKNINFDELQQYYLSVQNKHVDSKKQRYRYVPNTSDGV</sequence>
<name>A0A813SSE1_9BILA</name>
<keyword evidence="5" id="KW-0472">Membrane</keyword>
<evidence type="ECO:0000256" key="1">
    <source>
        <dbReference type="ARBA" id="ARBA00004308"/>
    </source>
</evidence>
<dbReference type="GO" id="GO:0010008">
    <property type="term" value="C:endosome membrane"/>
    <property type="evidence" value="ECO:0007669"/>
    <property type="project" value="TreeGrafter"/>
</dbReference>
<evidence type="ECO:0000313" key="11">
    <source>
        <dbReference type="EMBL" id="CAF0805486.1"/>
    </source>
</evidence>
<feature type="repeat" description="HEAT" evidence="8">
    <location>
        <begin position="93"/>
        <end position="129"/>
    </location>
</feature>
<dbReference type="SUPFAM" id="SSF48371">
    <property type="entry name" value="ARM repeat"/>
    <property type="match status" value="1"/>
</dbReference>
<evidence type="ECO:0000256" key="3">
    <source>
        <dbReference type="ARBA" id="ARBA00013840"/>
    </source>
</evidence>
<protein>
    <recommendedName>
        <fullName evidence="3">Protein VAC14 homolog</fullName>
    </recommendedName>
</protein>
<dbReference type="GO" id="GO:0006661">
    <property type="term" value="P:phosphatidylinositol biosynthetic process"/>
    <property type="evidence" value="ECO:0007669"/>
    <property type="project" value="InterPro"/>
</dbReference>
<organism evidence="10 12">
    <name type="scientific">Adineta steineri</name>
    <dbReference type="NCBI Taxonomy" id="433720"/>
    <lineage>
        <taxon>Eukaryota</taxon>
        <taxon>Metazoa</taxon>
        <taxon>Spiralia</taxon>
        <taxon>Gnathifera</taxon>
        <taxon>Rotifera</taxon>
        <taxon>Eurotatoria</taxon>
        <taxon>Bdelloidea</taxon>
        <taxon>Adinetida</taxon>
        <taxon>Adinetidae</taxon>
        <taxon>Adineta</taxon>
    </lineage>
</organism>